<dbReference type="SUPFAM" id="SSF56112">
    <property type="entry name" value="Protein kinase-like (PK-like)"/>
    <property type="match status" value="1"/>
</dbReference>
<sequence>MGDTSEYELSDVRVQQTLSLIYSAPFTPTEHRLLSSFVSDPVSPKSTSAYLLDRICKDGGSEQHDKWELQLLLDDWKSLVERFRRASPNFYQSNSPVFKRDGGVCGVTGRSRLWWDVLGWSQTIVTPVVPDGIVDLFGSSEFSHLVELLSVFLTEKQVEKLRVMVSAKPSNYNICRRSLTLSRYAAAAFKEGRIQLEPDWNIERCPNEDLKAMCRYSLWAAIPMLMPLPTTKHGDTLRSGSVIEMETRDLESAPLPSVFLLGIQCRFCSSLKSLEVDCHMMSIKSLKSGTQWLSKLRQVCSARAFLCARSLWSYFPRQGRIAVYRLLLSVGTSLYEKPNFWTQRVPFGLYIKHGRTKLIPKGEAPALQLVEHFTDIPAPRLLEHLDDGSYTYLVMTRLPGQPLMQELYTMTYPERTALATDLRKCVQQLKKIPNTNKSTICDANGGPVFDYRLPGRLGGPFETEVEFNDFIITQDRLRDPCHARSHSICFTHADLNPNNILIKAGKLSGIVDFGCAGYYPEYWEYTKAMFSTPGLDSSFARLFEEIFGEVHRDELEAE</sequence>
<protein>
    <recommendedName>
        <fullName evidence="1">Aminoglycoside phosphotransferase domain-containing protein</fullName>
    </recommendedName>
</protein>
<feature type="domain" description="Aminoglycoside phosphotransferase" evidence="1">
    <location>
        <begin position="376"/>
        <end position="546"/>
    </location>
</feature>
<dbReference type="InterPro" id="IPR002575">
    <property type="entry name" value="Aminoglycoside_PTrfase"/>
</dbReference>
<dbReference type="InterPro" id="IPR011009">
    <property type="entry name" value="Kinase-like_dom_sf"/>
</dbReference>
<evidence type="ECO:0000259" key="1">
    <source>
        <dbReference type="Pfam" id="PF01636"/>
    </source>
</evidence>
<evidence type="ECO:0000313" key="2">
    <source>
        <dbReference type="EMBL" id="KAL3426816.1"/>
    </source>
</evidence>
<reference evidence="2 3" key="1">
    <citation type="submission" date="2024-06" db="EMBL/GenBank/DDBJ databases">
        <title>Complete genome of Phlyctema vagabunda strain 19-DSS-EL-015.</title>
        <authorList>
            <person name="Fiorenzani C."/>
        </authorList>
    </citation>
    <scope>NUCLEOTIDE SEQUENCE [LARGE SCALE GENOMIC DNA]</scope>
    <source>
        <strain evidence="2 3">19-DSS-EL-015</strain>
    </source>
</reference>
<proteinExistence type="predicted"/>
<keyword evidence="3" id="KW-1185">Reference proteome</keyword>
<gene>
    <name evidence="2" type="ORF">PVAG01_00325</name>
</gene>
<name>A0ABR4PVB8_9HELO</name>
<evidence type="ECO:0000313" key="3">
    <source>
        <dbReference type="Proteomes" id="UP001629113"/>
    </source>
</evidence>
<dbReference type="EMBL" id="JBFCZG010000001">
    <property type="protein sequence ID" value="KAL3426816.1"/>
    <property type="molecule type" value="Genomic_DNA"/>
</dbReference>
<dbReference type="Pfam" id="PF01636">
    <property type="entry name" value="APH"/>
    <property type="match status" value="1"/>
</dbReference>
<organism evidence="2 3">
    <name type="scientific">Phlyctema vagabunda</name>
    <dbReference type="NCBI Taxonomy" id="108571"/>
    <lineage>
        <taxon>Eukaryota</taxon>
        <taxon>Fungi</taxon>
        <taxon>Dikarya</taxon>
        <taxon>Ascomycota</taxon>
        <taxon>Pezizomycotina</taxon>
        <taxon>Leotiomycetes</taxon>
        <taxon>Helotiales</taxon>
        <taxon>Dermateaceae</taxon>
        <taxon>Phlyctema</taxon>
    </lineage>
</organism>
<dbReference type="PANTHER" id="PTHR21310:SF58">
    <property type="entry name" value="AMINOGLYCOSIDE PHOSPHOTRANSFERASE DOMAIN-CONTAINING PROTEIN"/>
    <property type="match status" value="1"/>
</dbReference>
<dbReference type="InterPro" id="IPR051678">
    <property type="entry name" value="AGP_Transferase"/>
</dbReference>
<accession>A0ABR4PVB8</accession>
<comment type="caution">
    <text evidence="2">The sequence shown here is derived from an EMBL/GenBank/DDBJ whole genome shotgun (WGS) entry which is preliminary data.</text>
</comment>
<dbReference type="Proteomes" id="UP001629113">
    <property type="component" value="Unassembled WGS sequence"/>
</dbReference>
<dbReference type="CDD" id="cd05120">
    <property type="entry name" value="APH_ChoK_like"/>
    <property type="match status" value="1"/>
</dbReference>
<dbReference type="Gene3D" id="3.90.1200.10">
    <property type="match status" value="1"/>
</dbReference>
<dbReference type="PANTHER" id="PTHR21310">
    <property type="entry name" value="AMINOGLYCOSIDE PHOSPHOTRANSFERASE-RELATED-RELATED"/>
    <property type="match status" value="1"/>
</dbReference>